<evidence type="ECO:0000313" key="4">
    <source>
        <dbReference type="EMBL" id="PMS25863.1"/>
    </source>
</evidence>
<accession>A0A2N7W8X8</accession>
<reference evidence="4 5" key="1">
    <citation type="submission" date="2018-01" db="EMBL/GenBank/DDBJ databases">
        <title>Whole genome analyses suggest that Burkholderia sensu lato contains two further novel genera in the rhizoxinica-symbiotica group Mycetohabitans gen. nov., and Trinickia gen. nov.: implications for the evolution of diazotrophy and nodulation in the Burkholderiaceae.</title>
        <authorList>
            <person name="Estrada-de los Santos P."/>
            <person name="Palmer M."/>
            <person name="Chavez-Ramirez B."/>
            <person name="Beukes C."/>
            <person name="Steenkamp E.T."/>
            <person name="Hirsch A.M."/>
            <person name="Manyaka P."/>
            <person name="Maluk M."/>
            <person name="Lafos M."/>
            <person name="Crook M."/>
            <person name="Gross E."/>
            <person name="Simon M.F."/>
            <person name="Bueno dos Reis Junior F."/>
            <person name="Poole P.S."/>
            <person name="Venter S.N."/>
            <person name="James E.K."/>
        </authorList>
    </citation>
    <scope>NUCLEOTIDE SEQUENCE [LARGE SCALE GENOMIC DNA]</scope>
    <source>
        <strain evidence="4 5">WSM 3937</strain>
    </source>
</reference>
<reference evidence="3 6" key="2">
    <citation type="submission" date="2020-04" db="EMBL/GenBank/DDBJ databases">
        <authorList>
            <person name="De Canck E."/>
        </authorList>
    </citation>
    <scope>NUCLEOTIDE SEQUENCE [LARGE SCALE GENOMIC DNA]</scope>
    <source>
        <strain evidence="3 6">LMG 27174</strain>
    </source>
</reference>
<evidence type="ECO:0000256" key="1">
    <source>
        <dbReference type="SAM" id="MobiDB-lite"/>
    </source>
</evidence>
<gene>
    <name evidence="4" type="ORF">C0Z16_28485</name>
    <name evidence="3" type="ORF">LMG27174_04759</name>
</gene>
<evidence type="ECO:0000313" key="3">
    <source>
        <dbReference type="EMBL" id="CAB3718577.1"/>
    </source>
</evidence>
<dbReference type="Proteomes" id="UP000235659">
    <property type="component" value="Unassembled WGS sequence"/>
</dbReference>
<dbReference type="Proteomes" id="UP000494205">
    <property type="component" value="Unassembled WGS sequence"/>
</dbReference>
<evidence type="ECO:0000256" key="2">
    <source>
        <dbReference type="SAM" id="Phobius"/>
    </source>
</evidence>
<feature type="region of interest" description="Disordered" evidence="1">
    <location>
        <begin position="1"/>
        <end position="31"/>
    </location>
</feature>
<protein>
    <submittedName>
        <fullName evidence="3">Uncharacterized protein</fullName>
    </submittedName>
</protein>
<evidence type="ECO:0000313" key="6">
    <source>
        <dbReference type="Proteomes" id="UP000494205"/>
    </source>
</evidence>
<organism evidence="3 6">
    <name type="scientific">Paraburkholderia rhynchosiae</name>
    <dbReference type="NCBI Taxonomy" id="487049"/>
    <lineage>
        <taxon>Bacteria</taxon>
        <taxon>Pseudomonadati</taxon>
        <taxon>Pseudomonadota</taxon>
        <taxon>Betaproteobacteria</taxon>
        <taxon>Burkholderiales</taxon>
        <taxon>Burkholderiaceae</taxon>
        <taxon>Paraburkholderia</taxon>
    </lineage>
</organism>
<dbReference type="EMBL" id="PNXY01000027">
    <property type="protein sequence ID" value="PMS25863.1"/>
    <property type="molecule type" value="Genomic_DNA"/>
</dbReference>
<name>A0A2N7W8X8_9BURK</name>
<keyword evidence="2" id="KW-0812">Transmembrane</keyword>
<proteinExistence type="predicted"/>
<dbReference type="EMBL" id="CADIJZ010000019">
    <property type="protein sequence ID" value="CAB3718577.1"/>
    <property type="molecule type" value="Genomic_DNA"/>
</dbReference>
<keyword evidence="2" id="KW-1133">Transmembrane helix</keyword>
<dbReference type="AlphaFoldDB" id="A0A2N7W8X8"/>
<sequence length="150" mass="16368">MKSDLHEPSGPALGDASRTLDPGSGQMRGQAQSRALEGLGYPFRATVTLMAALALAVICLVLPVPQGGLLGRVGQGLEWTLTVPIVLSWLVLIWLRTRQLSRARTERTRPDCAWRRDALAQTVLCAHKKKASRFRDALKSSSHSEGRART</sequence>
<keyword evidence="5" id="KW-1185">Reference proteome</keyword>
<keyword evidence="2" id="KW-0472">Membrane</keyword>
<feature type="transmembrane region" description="Helical" evidence="2">
    <location>
        <begin position="43"/>
        <end position="64"/>
    </location>
</feature>
<evidence type="ECO:0000313" key="5">
    <source>
        <dbReference type="Proteomes" id="UP000235659"/>
    </source>
</evidence>
<feature type="transmembrane region" description="Helical" evidence="2">
    <location>
        <begin position="76"/>
        <end position="95"/>
    </location>
</feature>